<dbReference type="PANTHER" id="PTHR21666">
    <property type="entry name" value="PEPTIDASE-RELATED"/>
    <property type="match status" value="1"/>
</dbReference>
<accession>A0A0S4KQ56</accession>
<feature type="compositionally biased region" description="Polar residues" evidence="1">
    <location>
        <begin position="137"/>
        <end position="152"/>
    </location>
</feature>
<gene>
    <name evidence="4" type="ORF">NITINOP_1512</name>
</gene>
<dbReference type="Proteomes" id="UP000066284">
    <property type="component" value="Chromosome 1"/>
</dbReference>
<evidence type="ECO:0000256" key="2">
    <source>
        <dbReference type="SAM" id="Phobius"/>
    </source>
</evidence>
<dbReference type="InterPro" id="IPR050570">
    <property type="entry name" value="Cell_wall_metabolism_enzyme"/>
</dbReference>
<protein>
    <recommendedName>
        <fullName evidence="3">M23ase beta-sheet core domain-containing protein</fullName>
    </recommendedName>
</protein>
<evidence type="ECO:0000313" key="5">
    <source>
        <dbReference type="Proteomes" id="UP000066284"/>
    </source>
</evidence>
<dbReference type="PANTHER" id="PTHR21666:SF270">
    <property type="entry name" value="MUREIN HYDROLASE ACTIVATOR ENVC"/>
    <property type="match status" value="1"/>
</dbReference>
<dbReference type="CDD" id="cd12797">
    <property type="entry name" value="M23_peptidase"/>
    <property type="match status" value="1"/>
</dbReference>
<feature type="domain" description="M23ase beta-sheet core" evidence="3">
    <location>
        <begin position="245"/>
        <end position="338"/>
    </location>
</feature>
<dbReference type="KEGG" id="nio:NITINOP_1512"/>
<dbReference type="InterPro" id="IPR011055">
    <property type="entry name" value="Dup_hybrid_motif"/>
</dbReference>
<dbReference type="GO" id="GO:0004222">
    <property type="term" value="F:metalloendopeptidase activity"/>
    <property type="evidence" value="ECO:0007669"/>
    <property type="project" value="TreeGrafter"/>
</dbReference>
<dbReference type="Pfam" id="PF01551">
    <property type="entry name" value="Peptidase_M23"/>
    <property type="match status" value="1"/>
</dbReference>
<dbReference type="STRING" id="1715989.NITINOP_1512"/>
<dbReference type="Gene3D" id="2.70.70.10">
    <property type="entry name" value="Glucose Permease (Domain IIA)"/>
    <property type="match status" value="1"/>
</dbReference>
<dbReference type="SUPFAM" id="SSF51261">
    <property type="entry name" value="Duplicated hybrid motif"/>
    <property type="match status" value="1"/>
</dbReference>
<dbReference type="InterPro" id="IPR016047">
    <property type="entry name" value="M23ase_b-sheet_dom"/>
</dbReference>
<keyword evidence="2" id="KW-0472">Membrane</keyword>
<sequence length="344" mass="37522">MPQTSSHESSEAYTVVIFRGSTAKPIRLNFPRKLVRTLTIICCVLLLADFLVISHYVMRTREVWELAAFRAEAMSAREQTAAFSSAVEDLKKRLVAMKEVNQRLRVMLGIEVPKTTGDMVNGRGGEDVPLPEGGQVPSASISSESGEYTGSSRHAHGDEAYNGQSSLLDADHIEKSQMAASVRESLEWLSKEATIQEQILSELSEAAEQRSSRWAATPSIWPVKGWVTSGFGPRISPFTEKLSWHDGLDIGAAPNAPVQATAQGRVILTAYDPKLGNIVKLDHGFGIETLYGHLAKSLVKEGQRVNRGDVVGLVGSTGLSTGPHLHYMVKVNGQTLDPLKYILE</sequence>
<evidence type="ECO:0000256" key="1">
    <source>
        <dbReference type="SAM" id="MobiDB-lite"/>
    </source>
</evidence>
<keyword evidence="5" id="KW-1185">Reference proteome</keyword>
<proteinExistence type="predicted"/>
<dbReference type="RefSeq" id="WP_062484502.1">
    <property type="nucleotide sequence ID" value="NZ_LN885086.1"/>
</dbReference>
<organism evidence="4 5">
    <name type="scientific">Candidatus Nitrospira inopinata</name>
    <dbReference type="NCBI Taxonomy" id="1715989"/>
    <lineage>
        <taxon>Bacteria</taxon>
        <taxon>Pseudomonadati</taxon>
        <taxon>Nitrospirota</taxon>
        <taxon>Nitrospiria</taxon>
        <taxon>Nitrospirales</taxon>
        <taxon>Nitrospiraceae</taxon>
        <taxon>Nitrospira</taxon>
    </lineage>
</organism>
<evidence type="ECO:0000313" key="4">
    <source>
        <dbReference type="EMBL" id="CUQ66487.1"/>
    </source>
</evidence>
<feature type="region of interest" description="Disordered" evidence="1">
    <location>
        <begin position="118"/>
        <end position="160"/>
    </location>
</feature>
<keyword evidence="2" id="KW-0812">Transmembrane</keyword>
<dbReference type="AlphaFoldDB" id="A0A0S4KQ56"/>
<dbReference type="OrthoDB" id="5623881at2"/>
<feature type="transmembrane region" description="Helical" evidence="2">
    <location>
        <begin position="34"/>
        <end position="58"/>
    </location>
</feature>
<evidence type="ECO:0000259" key="3">
    <source>
        <dbReference type="Pfam" id="PF01551"/>
    </source>
</evidence>
<keyword evidence="2" id="KW-1133">Transmembrane helix</keyword>
<dbReference type="EMBL" id="LN885086">
    <property type="protein sequence ID" value="CUQ66487.1"/>
    <property type="molecule type" value="Genomic_DNA"/>
</dbReference>
<dbReference type="FunFam" id="2.70.70.10:FF:000006">
    <property type="entry name" value="M23 family peptidase"/>
    <property type="match status" value="1"/>
</dbReference>
<reference evidence="5" key="1">
    <citation type="submission" date="2015-09" db="EMBL/GenBank/DDBJ databases">
        <authorList>
            <person name="Daims H."/>
        </authorList>
    </citation>
    <scope>NUCLEOTIDE SEQUENCE [LARGE SCALE GENOMIC DNA]</scope>
</reference>
<name>A0A0S4KQ56_9BACT</name>